<reference evidence="1 2" key="1">
    <citation type="submission" date="2022-05" db="EMBL/GenBank/DDBJ databases">
        <title>Novel Pseudomonas spp. Isolated from a Rainbow Trout Aquaculture Facility.</title>
        <authorList>
            <person name="Testerman T."/>
            <person name="Graf J."/>
        </authorList>
    </citation>
    <scope>NUCLEOTIDE SEQUENCE [LARGE SCALE GENOMIC DNA]</scope>
    <source>
        <strain evidence="1 2">ID357</strain>
    </source>
</reference>
<dbReference type="Proteomes" id="UP001217610">
    <property type="component" value="Unassembled WGS sequence"/>
</dbReference>
<feature type="non-terminal residue" evidence="1">
    <location>
        <position position="1"/>
    </location>
</feature>
<protein>
    <submittedName>
        <fullName evidence="1">Uncharacterized protein</fullName>
    </submittedName>
</protein>
<accession>A0ABT5QFS9</accession>
<comment type="caution">
    <text evidence="1">The sequence shown here is derived from an EMBL/GenBank/DDBJ whole genome shotgun (WGS) entry which is preliminary data.</text>
</comment>
<evidence type="ECO:0000313" key="2">
    <source>
        <dbReference type="Proteomes" id="UP001217610"/>
    </source>
</evidence>
<proteinExistence type="predicted"/>
<organism evidence="1 2">
    <name type="scientific">Pseudomonas idahonensis</name>
    <dbReference type="NCBI Taxonomy" id="2942628"/>
    <lineage>
        <taxon>Bacteria</taxon>
        <taxon>Pseudomonadati</taxon>
        <taxon>Pseudomonadota</taxon>
        <taxon>Gammaproteobacteria</taxon>
        <taxon>Pseudomonadales</taxon>
        <taxon>Pseudomonadaceae</taxon>
        <taxon>Pseudomonas</taxon>
    </lineage>
</organism>
<dbReference type="EMBL" id="JAMDGR010000042">
    <property type="protein sequence ID" value="MDD1152784.1"/>
    <property type="molecule type" value="Genomic_DNA"/>
</dbReference>
<gene>
    <name evidence="1" type="ORF">M5G25_31435</name>
</gene>
<evidence type="ECO:0000313" key="1">
    <source>
        <dbReference type="EMBL" id="MDD1152784.1"/>
    </source>
</evidence>
<dbReference type="RefSeq" id="WP_273924531.1">
    <property type="nucleotide sequence ID" value="NZ_JAMDGR010000042.1"/>
</dbReference>
<keyword evidence="2" id="KW-1185">Reference proteome</keyword>
<sequence>FPRFGIAPGARRQPAVHGRVAASSASMPSCPLRNAYATPTLGRLGRGRKIKSKIKIKIKSQSQGAQAGSL</sequence>
<name>A0ABT5QFS9_9PSED</name>